<keyword evidence="1" id="KW-0812">Transmembrane</keyword>
<evidence type="ECO:0000313" key="3">
    <source>
        <dbReference type="Proteomes" id="UP000631114"/>
    </source>
</evidence>
<dbReference type="Proteomes" id="UP000631114">
    <property type="component" value="Unassembled WGS sequence"/>
</dbReference>
<evidence type="ECO:0000313" key="2">
    <source>
        <dbReference type="EMBL" id="KAF9608891.1"/>
    </source>
</evidence>
<proteinExistence type="predicted"/>
<keyword evidence="1" id="KW-1133">Transmembrane helix</keyword>
<feature type="transmembrane region" description="Helical" evidence="1">
    <location>
        <begin position="65"/>
        <end position="82"/>
    </location>
</feature>
<dbReference type="PANTHER" id="PTHR36000:SF2">
    <property type="entry name" value="DEFECTIVE 1273 PROTEIN, PUTATIVE-RELATED"/>
    <property type="match status" value="1"/>
</dbReference>
<sequence length="91" mass="10488">MFKVNEKVWKSLPQQVWSFHWPEALENFLELMLGLVYVVAKYLSVGLVALTSLSELPYCAHERKMQLVPIPLLIGIIVARIFKDATLELYP</sequence>
<dbReference type="EMBL" id="JADFTS010000004">
    <property type="protein sequence ID" value="KAF9608891.1"/>
    <property type="molecule type" value="Genomic_DNA"/>
</dbReference>
<dbReference type="AlphaFoldDB" id="A0A835M318"/>
<gene>
    <name evidence="2" type="ORF">IFM89_012059</name>
</gene>
<name>A0A835M318_9MAGN</name>
<comment type="caution">
    <text evidence="2">The sequence shown here is derived from an EMBL/GenBank/DDBJ whole genome shotgun (WGS) entry which is preliminary data.</text>
</comment>
<evidence type="ECO:0000256" key="1">
    <source>
        <dbReference type="SAM" id="Phobius"/>
    </source>
</evidence>
<organism evidence="2 3">
    <name type="scientific">Coptis chinensis</name>
    <dbReference type="NCBI Taxonomy" id="261450"/>
    <lineage>
        <taxon>Eukaryota</taxon>
        <taxon>Viridiplantae</taxon>
        <taxon>Streptophyta</taxon>
        <taxon>Embryophyta</taxon>
        <taxon>Tracheophyta</taxon>
        <taxon>Spermatophyta</taxon>
        <taxon>Magnoliopsida</taxon>
        <taxon>Ranunculales</taxon>
        <taxon>Ranunculaceae</taxon>
        <taxon>Coptidoideae</taxon>
        <taxon>Coptis</taxon>
    </lineage>
</organism>
<protein>
    <submittedName>
        <fullName evidence="2">Uncharacterized protein</fullName>
    </submittedName>
</protein>
<reference evidence="2 3" key="1">
    <citation type="submission" date="2020-10" db="EMBL/GenBank/DDBJ databases">
        <title>The Coptis chinensis genome and diversification of protoberbering-type alkaloids.</title>
        <authorList>
            <person name="Wang B."/>
            <person name="Shu S."/>
            <person name="Song C."/>
            <person name="Liu Y."/>
        </authorList>
    </citation>
    <scope>NUCLEOTIDE SEQUENCE [LARGE SCALE GENOMIC DNA]</scope>
    <source>
        <strain evidence="2">HL-2020</strain>
        <tissue evidence="2">Leaf</tissue>
    </source>
</reference>
<feature type="transmembrane region" description="Helical" evidence="1">
    <location>
        <begin position="31"/>
        <end position="53"/>
    </location>
</feature>
<dbReference type="PANTHER" id="PTHR36000">
    <property type="entry name" value="DEFECTIVE 1273 PROTEIN, PUTATIVE-RELATED"/>
    <property type="match status" value="1"/>
</dbReference>
<keyword evidence="1" id="KW-0472">Membrane</keyword>
<keyword evidence="3" id="KW-1185">Reference proteome</keyword>
<accession>A0A835M318</accession>
<dbReference type="OrthoDB" id="1934999at2759"/>